<dbReference type="InterPro" id="IPR012914">
    <property type="entry name" value="PucR_dom"/>
</dbReference>
<dbReference type="Pfam" id="PF13556">
    <property type="entry name" value="HTH_30"/>
    <property type="match status" value="1"/>
</dbReference>
<sequence length="389" mass="45082">MSITVHEAINLPVMKSTKLLAGTTGLHNQINWVTIVEVIEDINRFQDGEFLITTGYGLNENSLHFQKLLTLKRLSGIAIYSGFYLKEIPQIFLELANKHHLPLIELPTELNFSTVTKSILQEILHKQMETTFLEDLINNYVHSSAILHERGKKLGINLSLNQVVLQIKLDNEFSQEHLDLLYHHFFRMMEQKERQFLLRTGLDGLTLLTEVHSEKRKSLKQDSLDLAEEFLQTWKEKQPQISILIGVGKSYDTPNQLSESAKEAKYAVDLASLLSSKKEIIHYDDLATFHLLLQMKELGISLKQFYEEQIGELLTNNKGIDYIQTLEVYFQQNLNLQTTAAKLFIHRHTLKYRLQQIENRFGLNIRSVDERLKLQLAIAAYKLEKYFNS</sequence>
<feature type="domain" description="CdaR GGDEF-like" evidence="4">
    <location>
        <begin position="146"/>
        <end position="269"/>
    </location>
</feature>
<dbReference type="EMBL" id="RXNT01000008">
    <property type="protein sequence ID" value="RTR31406.1"/>
    <property type="molecule type" value="Genomic_DNA"/>
</dbReference>
<dbReference type="PANTHER" id="PTHR33744">
    <property type="entry name" value="CARBOHYDRATE DIACID REGULATOR"/>
    <property type="match status" value="1"/>
</dbReference>
<proteinExistence type="inferred from homology"/>
<evidence type="ECO:0000259" key="2">
    <source>
        <dbReference type="Pfam" id="PF07905"/>
    </source>
</evidence>
<feature type="domain" description="PucR C-terminal helix-turn-helix" evidence="3">
    <location>
        <begin position="323"/>
        <end position="380"/>
    </location>
</feature>
<evidence type="ECO:0000256" key="1">
    <source>
        <dbReference type="ARBA" id="ARBA00006754"/>
    </source>
</evidence>
<feature type="domain" description="Purine catabolism PurC-like" evidence="2">
    <location>
        <begin position="8"/>
        <end position="123"/>
    </location>
</feature>
<name>A0A431W7J5_9BACI</name>
<dbReference type="AlphaFoldDB" id="A0A431W7J5"/>
<evidence type="ECO:0000259" key="4">
    <source>
        <dbReference type="Pfam" id="PF17853"/>
    </source>
</evidence>
<comment type="caution">
    <text evidence="5">The sequence shown here is derived from an EMBL/GenBank/DDBJ whole genome shotgun (WGS) entry which is preliminary data.</text>
</comment>
<gene>
    <name evidence="5" type="ORF">EKG37_11025</name>
</gene>
<accession>A0A431W7J5</accession>
<comment type="similarity">
    <text evidence="1">Belongs to the CdaR family.</text>
</comment>
<evidence type="ECO:0000313" key="6">
    <source>
        <dbReference type="Proteomes" id="UP000271374"/>
    </source>
</evidence>
<protein>
    <submittedName>
        <fullName evidence="5">PucR family transcriptional regulator</fullName>
    </submittedName>
</protein>
<dbReference type="Proteomes" id="UP000271374">
    <property type="component" value="Unassembled WGS sequence"/>
</dbReference>
<evidence type="ECO:0000313" key="5">
    <source>
        <dbReference type="EMBL" id="RTR31406.1"/>
    </source>
</evidence>
<dbReference type="InterPro" id="IPR042070">
    <property type="entry name" value="PucR_C-HTH_sf"/>
</dbReference>
<dbReference type="Pfam" id="PF07905">
    <property type="entry name" value="PucR"/>
    <property type="match status" value="1"/>
</dbReference>
<evidence type="ECO:0000259" key="3">
    <source>
        <dbReference type="Pfam" id="PF13556"/>
    </source>
</evidence>
<organism evidence="5 6">
    <name type="scientific">Bacillus yapensis</name>
    <dbReference type="NCBI Taxonomy" id="2492960"/>
    <lineage>
        <taxon>Bacteria</taxon>
        <taxon>Bacillati</taxon>
        <taxon>Bacillota</taxon>
        <taxon>Bacilli</taxon>
        <taxon>Bacillales</taxon>
        <taxon>Bacillaceae</taxon>
        <taxon>Bacillus</taxon>
    </lineage>
</organism>
<dbReference type="Pfam" id="PF17853">
    <property type="entry name" value="GGDEF_2"/>
    <property type="match status" value="1"/>
</dbReference>
<dbReference type="OrthoDB" id="142218at2"/>
<dbReference type="Gene3D" id="1.10.10.2840">
    <property type="entry name" value="PucR C-terminal helix-turn-helix domain"/>
    <property type="match status" value="1"/>
</dbReference>
<dbReference type="PANTHER" id="PTHR33744:SF15">
    <property type="entry name" value="CARBOHYDRATE DIACID REGULATOR"/>
    <property type="match status" value="1"/>
</dbReference>
<dbReference type="RefSeq" id="WP_126408724.1">
    <property type="nucleotide sequence ID" value="NZ_RXNT01000008.1"/>
</dbReference>
<reference evidence="5 6" key="1">
    <citation type="submission" date="2018-12" db="EMBL/GenBank/DDBJ databases">
        <title>Bacillus yapensis draft genome sequence.</title>
        <authorList>
            <person name="Yu L."/>
            <person name="Xu X."/>
            <person name="Tang X."/>
        </authorList>
    </citation>
    <scope>NUCLEOTIDE SEQUENCE [LARGE SCALE GENOMIC DNA]</scope>
    <source>
        <strain evidence="5 6">XXST-01</strain>
    </source>
</reference>
<keyword evidence="6" id="KW-1185">Reference proteome</keyword>
<dbReference type="InterPro" id="IPR041522">
    <property type="entry name" value="CdaR_GGDEF"/>
</dbReference>
<dbReference type="InterPro" id="IPR025736">
    <property type="entry name" value="PucR_C-HTH_dom"/>
</dbReference>
<dbReference type="InterPro" id="IPR051448">
    <property type="entry name" value="CdaR-like_regulators"/>
</dbReference>